<gene>
    <name evidence="4" type="ORF">JAAARDRAFT_613253</name>
</gene>
<evidence type="ECO:0000313" key="4">
    <source>
        <dbReference type="EMBL" id="KDQ49915.1"/>
    </source>
</evidence>
<sequence>MRSLTIRSADTFKRSALLQKSTMSSTIFCVTTNGVKARTSHAIALLLTTPTTHWYTLAPSFVDHLMVLEDSARDSVRDWQKRSRLLYDDDAEQSDSIEDQEMSRNSSFVAGATLSKLSLGGNSPLSTGEVSQDTLGDTLKRVRVAILVWLQGLVETEVTRNQILELRGKEAEDFAEALQKVLDWTRDDRKIRTLFPKSPTNEIQTLRRRCRRLLTNLAKQSGELPPSLFLCEGVDRPGKDPVHGGGFADIYKGTYGDQCIALKRIRMFIGERRDAKKLRKMFFNETLVWRQLDHSSIVPFIGIWREEPDSVPYMILPWMANGNAQHFVQDKAITAEVVLQLLVDVIDGLVYLHAESIFHGDLCGKNILIDKDHHARLCDFGLASLFSDPASALYNPTSTQSGGTTRWMAPEILAPGPGANVRPTKHTDIYAFGCVGVELYSGQDPFTGISDRDIILGVPRGLRPSNPGEGAFGRPPPPEVWQMFEKCWEGTAKERPEAAVVLKCLRDIQVANR</sequence>
<dbReference type="PANTHER" id="PTHR44329">
    <property type="entry name" value="SERINE/THREONINE-PROTEIN KINASE TNNI3K-RELATED"/>
    <property type="match status" value="1"/>
</dbReference>
<dbReference type="PROSITE" id="PS50011">
    <property type="entry name" value="PROTEIN_KINASE_DOM"/>
    <property type="match status" value="1"/>
</dbReference>
<keyword evidence="5" id="KW-1185">Reference proteome</keyword>
<keyword evidence="2" id="KW-0067">ATP-binding</keyword>
<dbReference type="Gene3D" id="1.10.510.10">
    <property type="entry name" value="Transferase(Phosphotransferase) domain 1"/>
    <property type="match status" value="1"/>
</dbReference>
<accession>A0A067P7Z8</accession>
<dbReference type="PANTHER" id="PTHR44329:SF298">
    <property type="entry name" value="MIXED LINEAGE KINASE DOMAIN-LIKE PROTEIN"/>
    <property type="match status" value="1"/>
</dbReference>
<evidence type="ECO:0000256" key="2">
    <source>
        <dbReference type="ARBA" id="ARBA00022840"/>
    </source>
</evidence>
<dbReference type="SUPFAM" id="SSF56112">
    <property type="entry name" value="Protein kinase-like (PK-like)"/>
    <property type="match status" value="1"/>
</dbReference>
<dbReference type="InterPro" id="IPR051681">
    <property type="entry name" value="Ser/Thr_Kinases-Pseudokinases"/>
</dbReference>
<feature type="domain" description="Protein kinase" evidence="3">
    <location>
        <begin position="236"/>
        <end position="510"/>
    </location>
</feature>
<dbReference type="GO" id="GO:0004674">
    <property type="term" value="F:protein serine/threonine kinase activity"/>
    <property type="evidence" value="ECO:0007669"/>
    <property type="project" value="TreeGrafter"/>
</dbReference>
<proteinExistence type="predicted"/>
<evidence type="ECO:0000313" key="5">
    <source>
        <dbReference type="Proteomes" id="UP000027265"/>
    </source>
</evidence>
<evidence type="ECO:0000256" key="1">
    <source>
        <dbReference type="ARBA" id="ARBA00022741"/>
    </source>
</evidence>
<organism evidence="4 5">
    <name type="scientific">Jaapia argillacea MUCL 33604</name>
    <dbReference type="NCBI Taxonomy" id="933084"/>
    <lineage>
        <taxon>Eukaryota</taxon>
        <taxon>Fungi</taxon>
        <taxon>Dikarya</taxon>
        <taxon>Basidiomycota</taxon>
        <taxon>Agaricomycotina</taxon>
        <taxon>Agaricomycetes</taxon>
        <taxon>Agaricomycetidae</taxon>
        <taxon>Jaapiales</taxon>
        <taxon>Jaapiaceae</taxon>
        <taxon>Jaapia</taxon>
    </lineage>
</organism>
<reference evidence="5" key="1">
    <citation type="journal article" date="2014" name="Proc. Natl. Acad. Sci. U.S.A.">
        <title>Extensive sampling of basidiomycete genomes demonstrates inadequacy of the white-rot/brown-rot paradigm for wood decay fungi.</title>
        <authorList>
            <person name="Riley R."/>
            <person name="Salamov A.A."/>
            <person name="Brown D.W."/>
            <person name="Nagy L.G."/>
            <person name="Floudas D."/>
            <person name="Held B.W."/>
            <person name="Levasseur A."/>
            <person name="Lombard V."/>
            <person name="Morin E."/>
            <person name="Otillar R."/>
            <person name="Lindquist E.A."/>
            <person name="Sun H."/>
            <person name="LaButti K.M."/>
            <person name="Schmutz J."/>
            <person name="Jabbour D."/>
            <person name="Luo H."/>
            <person name="Baker S.E."/>
            <person name="Pisabarro A.G."/>
            <person name="Walton J.D."/>
            <person name="Blanchette R.A."/>
            <person name="Henrissat B."/>
            <person name="Martin F."/>
            <person name="Cullen D."/>
            <person name="Hibbett D.S."/>
            <person name="Grigoriev I.V."/>
        </authorList>
    </citation>
    <scope>NUCLEOTIDE SEQUENCE [LARGE SCALE GENOMIC DNA]</scope>
    <source>
        <strain evidence="5">MUCL 33604</strain>
    </source>
</reference>
<dbReference type="OrthoDB" id="4062651at2759"/>
<dbReference type="GO" id="GO:0005524">
    <property type="term" value="F:ATP binding"/>
    <property type="evidence" value="ECO:0007669"/>
    <property type="project" value="UniProtKB-KW"/>
</dbReference>
<dbReference type="STRING" id="933084.A0A067P7Z8"/>
<protein>
    <recommendedName>
        <fullName evidence="3">Protein kinase domain-containing protein</fullName>
    </recommendedName>
</protein>
<name>A0A067P7Z8_9AGAM</name>
<dbReference type="Proteomes" id="UP000027265">
    <property type="component" value="Unassembled WGS sequence"/>
</dbReference>
<dbReference type="InterPro" id="IPR011009">
    <property type="entry name" value="Kinase-like_dom_sf"/>
</dbReference>
<dbReference type="AlphaFoldDB" id="A0A067P7Z8"/>
<dbReference type="EMBL" id="KL197770">
    <property type="protein sequence ID" value="KDQ49915.1"/>
    <property type="molecule type" value="Genomic_DNA"/>
</dbReference>
<keyword evidence="1" id="KW-0547">Nucleotide-binding</keyword>
<dbReference type="InterPro" id="IPR001245">
    <property type="entry name" value="Ser-Thr/Tyr_kinase_cat_dom"/>
</dbReference>
<dbReference type="HOGENOM" id="CLU_021982_0_0_1"/>
<dbReference type="InParanoid" id="A0A067P7Z8"/>
<dbReference type="InterPro" id="IPR000719">
    <property type="entry name" value="Prot_kinase_dom"/>
</dbReference>
<dbReference type="PROSITE" id="PS00109">
    <property type="entry name" value="PROTEIN_KINASE_TYR"/>
    <property type="match status" value="1"/>
</dbReference>
<dbReference type="Pfam" id="PF07714">
    <property type="entry name" value="PK_Tyr_Ser-Thr"/>
    <property type="match status" value="1"/>
</dbReference>
<evidence type="ECO:0000259" key="3">
    <source>
        <dbReference type="PROSITE" id="PS50011"/>
    </source>
</evidence>
<dbReference type="InterPro" id="IPR008266">
    <property type="entry name" value="Tyr_kinase_AS"/>
</dbReference>